<feature type="compositionally biased region" description="Acidic residues" evidence="2">
    <location>
        <begin position="149"/>
        <end position="165"/>
    </location>
</feature>
<sequence length="165" mass="17858">MSNNAATHRKFVQTFVLAEQPNGYFVLNDIFRYINEEEEEEEVEDEVFQEGEAPVAEVEPKSLAPVEDIVEQSVEVRQVDKEVEPVAPEEEPEVITEDKSGEEEVAKATAPVQESKVAPSTNGTALPKTPEIAAAEVTPAAVAAAPAEEPTEEEEPAAGDDAEPE</sequence>
<dbReference type="InterPro" id="IPR002075">
    <property type="entry name" value="NTF2_dom"/>
</dbReference>
<gene>
    <name evidence="4" type="ORF">GP486_008445</name>
</gene>
<dbReference type="InterPro" id="IPR032710">
    <property type="entry name" value="NTF2-like_dom_sf"/>
</dbReference>
<dbReference type="GO" id="GO:1990904">
    <property type="term" value="C:ribonucleoprotein complex"/>
    <property type="evidence" value="ECO:0007669"/>
    <property type="project" value="TreeGrafter"/>
</dbReference>
<feature type="region of interest" description="Disordered" evidence="2">
    <location>
        <begin position="80"/>
        <end position="165"/>
    </location>
</feature>
<protein>
    <recommendedName>
        <fullName evidence="3">NTF2 domain-containing protein</fullName>
    </recommendedName>
</protein>
<dbReference type="PROSITE" id="PS50177">
    <property type="entry name" value="NTF2_DOMAIN"/>
    <property type="match status" value="1"/>
</dbReference>
<dbReference type="AlphaFoldDB" id="A0A9P8II65"/>
<name>A0A9P8II65_9PEZI</name>
<keyword evidence="1" id="KW-0694">RNA-binding</keyword>
<feature type="non-terminal residue" evidence="4">
    <location>
        <position position="165"/>
    </location>
</feature>
<dbReference type="GO" id="GO:1990861">
    <property type="term" value="C:Ubp3-Bre5 deubiquitination complex"/>
    <property type="evidence" value="ECO:0007669"/>
    <property type="project" value="TreeGrafter"/>
</dbReference>
<evidence type="ECO:0000259" key="3">
    <source>
        <dbReference type="PROSITE" id="PS50177"/>
    </source>
</evidence>
<comment type="caution">
    <text evidence="4">The sequence shown here is derived from an EMBL/GenBank/DDBJ whole genome shotgun (WGS) entry which is preliminary data.</text>
</comment>
<dbReference type="EMBL" id="JAGHQM010003259">
    <property type="protein sequence ID" value="KAH0545498.1"/>
    <property type="molecule type" value="Genomic_DNA"/>
</dbReference>
<dbReference type="InterPro" id="IPR039539">
    <property type="entry name" value="Ras_GTPase_bind_prot"/>
</dbReference>
<dbReference type="PANTHER" id="PTHR10693:SF20">
    <property type="entry name" value="AT27578P"/>
    <property type="match status" value="1"/>
</dbReference>
<evidence type="ECO:0000313" key="5">
    <source>
        <dbReference type="Proteomes" id="UP000750711"/>
    </source>
</evidence>
<evidence type="ECO:0000313" key="4">
    <source>
        <dbReference type="EMBL" id="KAH0545498.1"/>
    </source>
</evidence>
<dbReference type="GO" id="GO:0003729">
    <property type="term" value="F:mRNA binding"/>
    <property type="evidence" value="ECO:0007669"/>
    <property type="project" value="TreeGrafter"/>
</dbReference>
<dbReference type="InterPro" id="IPR018222">
    <property type="entry name" value="Nuclear_transport_factor_2_euk"/>
</dbReference>
<feature type="compositionally biased region" description="Basic and acidic residues" evidence="2">
    <location>
        <begin position="96"/>
        <end position="106"/>
    </location>
</feature>
<organism evidence="4 5">
    <name type="scientific">Trichoglossum hirsutum</name>
    <dbReference type="NCBI Taxonomy" id="265104"/>
    <lineage>
        <taxon>Eukaryota</taxon>
        <taxon>Fungi</taxon>
        <taxon>Dikarya</taxon>
        <taxon>Ascomycota</taxon>
        <taxon>Pezizomycotina</taxon>
        <taxon>Geoglossomycetes</taxon>
        <taxon>Geoglossales</taxon>
        <taxon>Geoglossaceae</taxon>
        <taxon>Trichoglossum</taxon>
    </lineage>
</organism>
<dbReference type="GO" id="GO:0016579">
    <property type="term" value="P:protein deubiquitination"/>
    <property type="evidence" value="ECO:0007669"/>
    <property type="project" value="TreeGrafter"/>
</dbReference>
<dbReference type="PANTHER" id="PTHR10693">
    <property type="entry name" value="RAS GTPASE-ACTIVATING PROTEIN-BINDING PROTEIN"/>
    <property type="match status" value="1"/>
</dbReference>
<accession>A0A9P8II65</accession>
<dbReference type="GO" id="GO:0005829">
    <property type="term" value="C:cytosol"/>
    <property type="evidence" value="ECO:0007669"/>
    <property type="project" value="TreeGrafter"/>
</dbReference>
<proteinExistence type="predicted"/>
<dbReference type="GO" id="GO:0034517">
    <property type="term" value="P:ribophagy"/>
    <property type="evidence" value="ECO:0007669"/>
    <property type="project" value="TreeGrafter"/>
</dbReference>
<feature type="compositionally biased region" description="Low complexity" evidence="2">
    <location>
        <begin position="130"/>
        <end position="148"/>
    </location>
</feature>
<evidence type="ECO:0000256" key="1">
    <source>
        <dbReference type="ARBA" id="ARBA00022884"/>
    </source>
</evidence>
<reference evidence="4" key="1">
    <citation type="submission" date="2021-03" db="EMBL/GenBank/DDBJ databases">
        <title>Comparative genomics and phylogenomic investigation of the class Geoglossomycetes provide insights into ecological specialization and systematics.</title>
        <authorList>
            <person name="Melie T."/>
            <person name="Pirro S."/>
            <person name="Miller A.N."/>
            <person name="Quandt A."/>
        </authorList>
    </citation>
    <scope>NUCLEOTIDE SEQUENCE</scope>
    <source>
        <strain evidence="4">CAQ_001_2017</strain>
    </source>
</reference>
<dbReference type="SUPFAM" id="SSF54427">
    <property type="entry name" value="NTF2-like"/>
    <property type="match status" value="1"/>
</dbReference>
<keyword evidence="5" id="KW-1185">Reference proteome</keyword>
<dbReference type="Proteomes" id="UP000750711">
    <property type="component" value="Unassembled WGS sequence"/>
</dbReference>
<evidence type="ECO:0000256" key="2">
    <source>
        <dbReference type="SAM" id="MobiDB-lite"/>
    </source>
</evidence>
<feature type="domain" description="NTF2" evidence="3">
    <location>
        <begin position="1"/>
        <end position="33"/>
    </location>
</feature>
<dbReference type="Pfam" id="PF02136">
    <property type="entry name" value="NTF2"/>
    <property type="match status" value="1"/>
</dbReference>
<dbReference type="Gene3D" id="3.10.450.50">
    <property type="match status" value="1"/>
</dbReference>